<dbReference type="EC" id="2.3.2.6" evidence="10 15"/>
<keyword evidence="3 15" id="KW-0808">Transferase</keyword>
<evidence type="ECO:0000256" key="9">
    <source>
        <dbReference type="ARBA" id="ARBA00061535"/>
    </source>
</evidence>
<dbReference type="HAMAP" id="MF_00688">
    <property type="entry name" value="Leu_Phe_trans"/>
    <property type="match status" value="1"/>
</dbReference>
<dbReference type="Gene3D" id="3.40.630.70">
    <property type="entry name" value="Leucyl/phenylalanyl-tRNA-protein transferase, C-terminal domain"/>
    <property type="match status" value="1"/>
</dbReference>
<name>D5C2T0_NITHN</name>
<evidence type="ECO:0000256" key="5">
    <source>
        <dbReference type="ARBA" id="ARBA00050607"/>
    </source>
</evidence>
<dbReference type="FunFam" id="3.40.630.70:FF:000001">
    <property type="entry name" value="Leucyl/phenylalanyl-tRNA--protein transferase"/>
    <property type="match status" value="1"/>
</dbReference>
<dbReference type="EMBL" id="CP001798">
    <property type="protein sequence ID" value="ADE16755.1"/>
    <property type="molecule type" value="Genomic_DNA"/>
</dbReference>
<evidence type="ECO:0000256" key="6">
    <source>
        <dbReference type="ARBA" id="ARBA00050652"/>
    </source>
</evidence>
<comment type="catalytic activity">
    <reaction evidence="7 15">
        <text>N-terminal L-lysyl-[protein] + L-leucyl-tRNA(Leu) = N-terminal L-leucyl-L-lysyl-[protein] + tRNA(Leu) + H(+)</text>
        <dbReference type="Rhea" id="RHEA:12340"/>
        <dbReference type="Rhea" id="RHEA-COMP:9613"/>
        <dbReference type="Rhea" id="RHEA-COMP:9622"/>
        <dbReference type="Rhea" id="RHEA-COMP:12670"/>
        <dbReference type="Rhea" id="RHEA-COMP:12671"/>
        <dbReference type="ChEBI" id="CHEBI:15378"/>
        <dbReference type="ChEBI" id="CHEBI:65249"/>
        <dbReference type="ChEBI" id="CHEBI:78442"/>
        <dbReference type="ChEBI" id="CHEBI:78494"/>
        <dbReference type="ChEBI" id="CHEBI:133043"/>
        <dbReference type="EC" id="2.3.2.6"/>
    </reaction>
</comment>
<keyword evidence="17" id="KW-1185">Reference proteome</keyword>
<accession>D5C2T0</accession>
<evidence type="ECO:0000256" key="14">
    <source>
        <dbReference type="ARBA" id="ARBA00083640"/>
    </source>
</evidence>
<evidence type="ECO:0000256" key="10">
    <source>
        <dbReference type="ARBA" id="ARBA00066767"/>
    </source>
</evidence>
<evidence type="ECO:0000256" key="7">
    <source>
        <dbReference type="ARBA" id="ARBA00051538"/>
    </source>
</evidence>
<dbReference type="GO" id="GO:0008914">
    <property type="term" value="F:leucyl-tRNA--protein transferase activity"/>
    <property type="evidence" value="ECO:0007669"/>
    <property type="project" value="UniProtKB-UniRule"/>
</dbReference>
<keyword evidence="4 15" id="KW-0012">Acyltransferase</keyword>
<dbReference type="PANTHER" id="PTHR30098">
    <property type="entry name" value="LEUCYL/PHENYLALANYL-TRNA--PROTEIN TRANSFERASE"/>
    <property type="match status" value="1"/>
</dbReference>
<evidence type="ECO:0000256" key="8">
    <source>
        <dbReference type="ARBA" id="ARBA00054043"/>
    </source>
</evidence>
<dbReference type="InterPro" id="IPR004616">
    <property type="entry name" value="Leu/Phe-tRNA_Trfase"/>
</dbReference>
<comment type="catalytic activity">
    <reaction evidence="6 15">
        <text>N-terminal L-arginyl-[protein] + L-leucyl-tRNA(Leu) = N-terminal L-leucyl-L-arginyl-[protein] + tRNA(Leu) + H(+)</text>
        <dbReference type="Rhea" id="RHEA:50416"/>
        <dbReference type="Rhea" id="RHEA-COMP:9613"/>
        <dbReference type="Rhea" id="RHEA-COMP:9622"/>
        <dbReference type="Rhea" id="RHEA-COMP:12672"/>
        <dbReference type="Rhea" id="RHEA-COMP:12673"/>
        <dbReference type="ChEBI" id="CHEBI:15378"/>
        <dbReference type="ChEBI" id="CHEBI:64719"/>
        <dbReference type="ChEBI" id="CHEBI:78442"/>
        <dbReference type="ChEBI" id="CHEBI:78494"/>
        <dbReference type="ChEBI" id="CHEBI:133044"/>
        <dbReference type="EC" id="2.3.2.6"/>
    </reaction>
</comment>
<dbReference type="OrthoDB" id="9790282at2"/>
<evidence type="ECO:0000256" key="15">
    <source>
        <dbReference type="HAMAP-Rule" id="MF_00688"/>
    </source>
</evidence>
<evidence type="ECO:0000256" key="13">
    <source>
        <dbReference type="ARBA" id="ARBA00077165"/>
    </source>
</evidence>
<comment type="similarity">
    <text evidence="9 15">Belongs to the L/F-transferase family.</text>
</comment>
<dbReference type="PANTHER" id="PTHR30098:SF2">
    <property type="entry name" value="LEUCYL_PHENYLALANYL-TRNA--PROTEIN TRANSFERASE"/>
    <property type="match status" value="1"/>
</dbReference>
<sequence length="241" mass="27658">MGELYCIDSNRPTSAFPDPRLALTEPNGLLAVGGDLSPERLIAAYRAGIFPWYNQGQPILWWSPDPRLVLFPKQLHISRSLRKRLRKGTYRVTLDKDFPGVIQACAGPRRDTEGTWITAEMKNAYLRLHRIGIAHSAEVWEEDELIGGLYGLSIGRIFFGESMFSQRPDASKVALVYLCRQLQRWGFPLLDCQIQSEHLQRLGAQTLSRNEFLHWLQQFCNSPPIKGPWHFDPDFKISTYE</sequence>
<dbReference type="SUPFAM" id="SSF55729">
    <property type="entry name" value="Acyl-CoA N-acyltransferases (Nat)"/>
    <property type="match status" value="1"/>
</dbReference>
<dbReference type="STRING" id="472759.Nhal_3735"/>
<evidence type="ECO:0000256" key="2">
    <source>
        <dbReference type="ARBA" id="ARBA00022490"/>
    </source>
</evidence>
<dbReference type="GO" id="GO:0005737">
    <property type="term" value="C:cytoplasm"/>
    <property type="evidence" value="ECO:0007669"/>
    <property type="project" value="UniProtKB-SubCell"/>
</dbReference>
<dbReference type="KEGG" id="nhl:Nhal_3735"/>
<dbReference type="AlphaFoldDB" id="D5C2T0"/>
<evidence type="ECO:0000256" key="3">
    <source>
        <dbReference type="ARBA" id="ARBA00022679"/>
    </source>
</evidence>
<organism evidence="16 17">
    <name type="scientific">Nitrosococcus halophilus (strain Nc4)</name>
    <dbReference type="NCBI Taxonomy" id="472759"/>
    <lineage>
        <taxon>Bacteria</taxon>
        <taxon>Pseudomonadati</taxon>
        <taxon>Pseudomonadota</taxon>
        <taxon>Gammaproteobacteria</taxon>
        <taxon>Chromatiales</taxon>
        <taxon>Chromatiaceae</taxon>
        <taxon>Nitrosococcus</taxon>
    </lineage>
</organism>
<keyword evidence="2 15" id="KW-0963">Cytoplasm</keyword>
<proteinExistence type="inferred from homology"/>
<dbReference type="InterPro" id="IPR042203">
    <property type="entry name" value="Leu/Phe-tRNA_Trfase_C"/>
</dbReference>
<gene>
    <name evidence="15" type="primary">aat</name>
    <name evidence="16" type="ordered locus">Nhal_3735</name>
</gene>
<dbReference type="RefSeq" id="WP_013034604.1">
    <property type="nucleotide sequence ID" value="NC_013960.1"/>
</dbReference>
<evidence type="ECO:0000256" key="4">
    <source>
        <dbReference type="ARBA" id="ARBA00023315"/>
    </source>
</evidence>
<dbReference type="GO" id="GO:0030163">
    <property type="term" value="P:protein catabolic process"/>
    <property type="evidence" value="ECO:0007669"/>
    <property type="project" value="UniProtKB-UniRule"/>
</dbReference>
<dbReference type="InterPro" id="IPR016181">
    <property type="entry name" value="Acyl_CoA_acyltransferase"/>
</dbReference>
<evidence type="ECO:0000256" key="1">
    <source>
        <dbReference type="ARBA" id="ARBA00004496"/>
    </source>
</evidence>
<evidence type="ECO:0000313" key="16">
    <source>
        <dbReference type="EMBL" id="ADE16755.1"/>
    </source>
</evidence>
<evidence type="ECO:0000256" key="11">
    <source>
        <dbReference type="ARBA" id="ARBA00074372"/>
    </source>
</evidence>
<comment type="function">
    <text evidence="8 15">Functions in the N-end rule pathway of protein degradation where it conjugates Leu, Phe and, less efficiently, Met from aminoacyl-tRNAs to the N-termini of proteins containing an N-terminal arginine or lysine.</text>
</comment>
<dbReference type="HOGENOM" id="CLU_075045_0_0_6"/>
<evidence type="ECO:0000313" key="17">
    <source>
        <dbReference type="Proteomes" id="UP000001844"/>
    </source>
</evidence>
<dbReference type="InterPro" id="IPR042221">
    <property type="entry name" value="Leu/Phe-tRNA_Trfase_N"/>
</dbReference>
<protein>
    <recommendedName>
        <fullName evidence="11 15">Leucyl/phenylalanyl-tRNA--protein transferase</fullName>
        <ecNumber evidence="10 15">2.3.2.6</ecNumber>
    </recommendedName>
    <alternativeName>
        <fullName evidence="12 15">L/F-transferase</fullName>
    </alternativeName>
    <alternativeName>
        <fullName evidence="13 15">Leucyltransferase</fullName>
    </alternativeName>
    <alternativeName>
        <fullName evidence="14 15">Phenyalanyltransferase</fullName>
    </alternativeName>
</protein>
<dbReference type="Proteomes" id="UP000001844">
    <property type="component" value="Chromosome"/>
</dbReference>
<comment type="subcellular location">
    <subcellularLocation>
        <location evidence="1 15">Cytoplasm</location>
    </subcellularLocation>
</comment>
<dbReference type="eggNOG" id="COG2360">
    <property type="taxonomic scope" value="Bacteria"/>
</dbReference>
<comment type="catalytic activity">
    <reaction evidence="5 15">
        <text>L-phenylalanyl-tRNA(Phe) + an N-terminal L-alpha-aminoacyl-[protein] = an N-terminal L-phenylalanyl-L-alpha-aminoacyl-[protein] + tRNA(Phe)</text>
        <dbReference type="Rhea" id="RHEA:43632"/>
        <dbReference type="Rhea" id="RHEA-COMP:9668"/>
        <dbReference type="Rhea" id="RHEA-COMP:9699"/>
        <dbReference type="Rhea" id="RHEA-COMP:10636"/>
        <dbReference type="Rhea" id="RHEA-COMP:10637"/>
        <dbReference type="ChEBI" id="CHEBI:78442"/>
        <dbReference type="ChEBI" id="CHEBI:78531"/>
        <dbReference type="ChEBI" id="CHEBI:78597"/>
        <dbReference type="ChEBI" id="CHEBI:83561"/>
        <dbReference type="EC" id="2.3.2.6"/>
    </reaction>
</comment>
<dbReference type="NCBIfam" id="TIGR00667">
    <property type="entry name" value="aat"/>
    <property type="match status" value="1"/>
</dbReference>
<reference evidence="17" key="1">
    <citation type="submission" date="2010-04" db="EMBL/GenBank/DDBJ databases">
        <title>Complete genome sequence of Nitrosococcus halophilus Nc4, a salt-adapted, aerobic obligate ammonia-oxidizing sulfur purple bacterium.</title>
        <authorList>
            <consortium name="US DOE Joint Genome Institute"/>
            <person name="Campbell M.A."/>
            <person name="Malfatti S.A."/>
            <person name="Chain P.S.G."/>
            <person name="Heidelberg J.F."/>
            <person name="Ward B.B."/>
            <person name="Klotz M.G."/>
        </authorList>
    </citation>
    <scope>NUCLEOTIDE SEQUENCE [LARGE SCALE GENOMIC DNA]</scope>
    <source>
        <strain evidence="17">Nc4</strain>
    </source>
</reference>
<evidence type="ECO:0000256" key="12">
    <source>
        <dbReference type="ARBA" id="ARBA00077136"/>
    </source>
</evidence>
<dbReference type="Pfam" id="PF03588">
    <property type="entry name" value="Leu_Phe_trans"/>
    <property type="match status" value="1"/>
</dbReference>
<dbReference type="Gene3D" id="3.30.70.3550">
    <property type="entry name" value="Leucyl/phenylalanyl-tRNA-protein transferase, N-terminal domain"/>
    <property type="match status" value="1"/>
</dbReference>
<dbReference type="FunFam" id="3.30.70.3550:FF:000001">
    <property type="entry name" value="Leucyl/phenylalanyl-tRNA--protein transferase"/>
    <property type="match status" value="1"/>
</dbReference>